<evidence type="ECO:0000313" key="4">
    <source>
        <dbReference type="Proteomes" id="UP001519287"/>
    </source>
</evidence>
<reference evidence="3 4" key="1">
    <citation type="submission" date="2021-03" db="EMBL/GenBank/DDBJ databases">
        <title>Genomic Encyclopedia of Type Strains, Phase IV (KMG-IV): sequencing the most valuable type-strain genomes for metagenomic binning, comparative biology and taxonomic classification.</title>
        <authorList>
            <person name="Goeker M."/>
        </authorList>
    </citation>
    <scope>NUCLEOTIDE SEQUENCE [LARGE SCALE GENOMIC DNA]</scope>
    <source>
        <strain evidence="3 4">DSM 26048</strain>
    </source>
</reference>
<dbReference type="SMART" id="SM00422">
    <property type="entry name" value="HTH_MERR"/>
    <property type="match status" value="1"/>
</dbReference>
<dbReference type="InterPro" id="IPR000551">
    <property type="entry name" value="MerR-type_HTH_dom"/>
</dbReference>
<gene>
    <name evidence="3" type="ORF">J2Z66_007179</name>
</gene>
<protein>
    <submittedName>
        <fullName evidence="3">DNA-binding transcriptional MerR regulator</fullName>
    </submittedName>
</protein>
<dbReference type="PROSITE" id="PS50937">
    <property type="entry name" value="HTH_MERR_2"/>
    <property type="match status" value="1"/>
</dbReference>
<dbReference type="PANTHER" id="PTHR30204:SF90">
    <property type="entry name" value="HTH-TYPE TRANSCRIPTIONAL ACTIVATOR MTA"/>
    <property type="match status" value="1"/>
</dbReference>
<dbReference type="PRINTS" id="PR00040">
    <property type="entry name" value="HTHMERR"/>
</dbReference>
<dbReference type="PANTHER" id="PTHR30204">
    <property type="entry name" value="REDOX-CYCLING DRUG-SENSING TRANSCRIPTIONAL ACTIVATOR SOXR"/>
    <property type="match status" value="1"/>
</dbReference>
<evidence type="ECO:0000256" key="1">
    <source>
        <dbReference type="ARBA" id="ARBA00023125"/>
    </source>
</evidence>
<dbReference type="GO" id="GO:0003677">
    <property type="term" value="F:DNA binding"/>
    <property type="evidence" value="ECO:0007669"/>
    <property type="project" value="UniProtKB-KW"/>
</dbReference>
<comment type="caution">
    <text evidence="3">The sequence shown here is derived from an EMBL/GenBank/DDBJ whole genome shotgun (WGS) entry which is preliminary data.</text>
</comment>
<dbReference type="EMBL" id="JAGGLB010000035">
    <property type="protein sequence ID" value="MBP1995537.1"/>
    <property type="molecule type" value="Genomic_DNA"/>
</dbReference>
<dbReference type="PROSITE" id="PS00552">
    <property type="entry name" value="HTH_MERR_1"/>
    <property type="match status" value="1"/>
</dbReference>
<dbReference type="RefSeq" id="WP_209977330.1">
    <property type="nucleotide sequence ID" value="NZ_JAGGLB010000035.1"/>
</dbReference>
<name>A0ABS4J6U4_9BACL</name>
<feature type="domain" description="HTH merR-type" evidence="2">
    <location>
        <begin position="1"/>
        <end position="70"/>
    </location>
</feature>
<organism evidence="3 4">
    <name type="scientific">Paenibacillus eucommiae</name>
    <dbReference type="NCBI Taxonomy" id="1355755"/>
    <lineage>
        <taxon>Bacteria</taxon>
        <taxon>Bacillati</taxon>
        <taxon>Bacillota</taxon>
        <taxon>Bacilli</taxon>
        <taxon>Bacillales</taxon>
        <taxon>Paenibacillaceae</taxon>
        <taxon>Paenibacillus</taxon>
    </lineage>
</organism>
<evidence type="ECO:0000259" key="2">
    <source>
        <dbReference type="PROSITE" id="PS50937"/>
    </source>
</evidence>
<keyword evidence="4" id="KW-1185">Reference proteome</keyword>
<evidence type="ECO:0000313" key="3">
    <source>
        <dbReference type="EMBL" id="MBP1995537.1"/>
    </source>
</evidence>
<dbReference type="CDD" id="cd01106">
    <property type="entry name" value="HTH_TipAL-Mta"/>
    <property type="match status" value="1"/>
</dbReference>
<dbReference type="InterPro" id="IPR047057">
    <property type="entry name" value="MerR_fam"/>
</dbReference>
<proteinExistence type="predicted"/>
<accession>A0ABS4J6U4</accession>
<dbReference type="Pfam" id="PF13411">
    <property type="entry name" value="MerR_1"/>
    <property type="match status" value="1"/>
</dbReference>
<dbReference type="SUPFAM" id="SSF46955">
    <property type="entry name" value="Putative DNA-binding domain"/>
    <property type="match status" value="1"/>
</dbReference>
<sequence length="274" mass="31659">MYRIGKLAQEAGISIRTLRYYDKLGLLKPTMVSESGYRYYTNEDVMRLQHISTLKQLGFTLAEIANVLSSAEQEGNRAESWKHAIRLQIEEVRKEQKRLHLLDRMLHITLHTVEVRGDVNAEEVLGFIQITEANTATGENGKLRDALRKANFTQEELPILEALPSLDTDDPRNLNWLRLLKEVHERLNVPHDSDSESDLESEDRLAEKLLTVGEELFQGSDQLFEKYWEWVRPEPGKHEKVLGLDGETMAYIDRIVDAYLLRQQENTTKGRDES</sequence>
<keyword evidence="1 3" id="KW-0238">DNA-binding</keyword>
<dbReference type="Gene3D" id="1.10.1660.10">
    <property type="match status" value="1"/>
</dbReference>
<dbReference type="Proteomes" id="UP001519287">
    <property type="component" value="Unassembled WGS sequence"/>
</dbReference>
<dbReference type="InterPro" id="IPR009061">
    <property type="entry name" value="DNA-bd_dom_put_sf"/>
</dbReference>